<dbReference type="InterPro" id="IPR007313">
    <property type="entry name" value="FxsA"/>
</dbReference>
<keyword evidence="2" id="KW-1133">Transmembrane helix</keyword>
<dbReference type="NCBIfam" id="NF008528">
    <property type="entry name" value="PRK11463.1-2"/>
    <property type="match status" value="1"/>
</dbReference>
<name>A0ABS9WYH2_9GAMM</name>
<dbReference type="PANTHER" id="PTHR35335">
    <property type="entry name" value="UPF0716 PROTEIN FXSA"/>
    <property type="match status" value="1"/>
</dbReference>
<dbReference type="Pfam" id="PF04186">
    <property type="entry name" value="FxsA"/>
    <property type="match status" value="1"/>
</dbReference>
<evidence type="ECO:0000256" key="2">
    <source>
        <dbReference type="SAM" id="Phobius"/>
    </source>
</evidence>
<organism evidence="3 4">
    <name type="scientific">Colwellia maritima</name>
    <dbReference type="NCBI Taxonomy" id="2912588"/>
    <lineage>
        <taxon>Bacteria</taxon>
        <taxon>Pseudomonadati</taxon>
        <taxon>Pseudomonadota</taxon>
        <taxon>Gammaproteobacteria</taxon>
        <taxon>Alteromonadales</taxon>
        <taxon>Colwelliaceae</taxon>
        <taxon>Colwellia</taxon>
    </lineage>
</organism>
<comment type="caution">
    <text evidence="3">The sequence shown here is derived from an EMBL/GenBank/DDBJ whole genome shotgun (WGS) entry which is preliminary data.</text>
</comment>
<dbReference type="PANTHER" id="PTHR35335:SF1">
    <property type="entry name" value="UPF0716 PROTEIN FXSA"/>
    <property type="match status" value="1"/>
</dbReference>
<sequence>MFRLLFALFIIIPIIEITVLMQVGELIGAWPTVAIVIVSAWLGAKYVRQQGLATLQSVQSKMAQGEMPSGEIVTGLMLLVAGVLLVTPGFVTDIFGLLLLVPAVRHTLSQSVQKHIQTSQGSAFGAGAHFHSSTFGEKNGHVYENEAETVDIFTQPKEIPHEKHHHQGETIEGDFQRKD</sequence>
<dbReference type="Proteomes" id="UP001139646">
    <property type="component" value="Unassembled WGS sequence"/>
</dbReference>
<dbReference type="RefSeq" id="WP_242284204.1">
    <property type="nucleotide sequence ID" value="NZ_JAKKSL010000001.1"/>
</dbReference>
<feature type="transmembrane region" description="Helical" evidence="2">
    <location>
        <begin position="76"/>
        <end position="101"/>
    </location>
</feature>
<accession>A0ABS9WYH2</accession>
<feature type="transmembrane region" description="Helical" evidence="2">
    <location>
        <begin position="27"/>
        <end position="47"/>
    </location>
</feature>
<keyword evidence="2" id="KW-0472">Membrane</keyword>
<evidence type="ECO:0000256" key="1">
    <source>
        <dbReference type="SAM" id="MobiDB-lite"/>
    </source>
</evidence>
<dbReference type="EMBL" id="JAKKSL010000001">
    <property type="protein sequence ID" value="MCI2283049.1"/>
    <property type="molecule type" value="Genomic_DNA"/>
</dbReference>
<keyword evidence="2" id="KW-0812">Transmembrane</keyword>
<reference evidence="3" key="1">
    <citation type="submission" date="2022-01" db="EMBL/GenBank/DDBJ databases">
        <title>Colwellia maritima, isolated from seawater.</title>
        <authorList>
            <person name="Kristyanto S."/>
            <person name="Jung J."/>
            <person name="Jeon C.O."/>
        </authorList>
    </citation>
    <scope>NUCLEOTIDE SEQUENCE</scope>
    <source>
        <strain evidence="3">MSW7</strain>
    </source>
</reference>
<gene>
    <name evidence="3" type="ORF">L3081_06090</name>
</gene>
<feature type="region of interest" description="Disordered" evidence="1">
    <location>
        <begin position="159"/>
        <end position="179"/>
    </location>
</feature>
<keyword evidence="4" id="KW-1185">Reference proteome</keyword>
<proteinExistence type="predicted"/>
<evidence type="ECO:0000313" key="4">
    <source>
        <dbReference type="Proteomes" id="UP001139646"/>
    </source>
</evidence>
<protein>
    <submittedName>
        <fullName evidence="3">FxsA family protein</fullName>
    </submittedName>
</protein>
<evidence type="ECO:0000313" key="3">
    <source>
        <dbReference type="EMBL" id="MCI2283049.1"/>
    </source>
</evidence>